<comment type="caution">
    <text evidence="13">The sequence shown here is derived from an EMBL/GenBank/DDBJ whole genome shotgun (WGS) entry which is preliminary data.</text>
</comment>
<dbReference type="InterPro" id="IPR003607">
    <property type="entry name" value="HD/PDEase_dom"/>
</dbReference>
<sequence>MTTPDITLPEHPVFAVVAQAAKELNQEAYVIGGFVRDLVLKRPSKDIDVVCLGNGIELAQRVADKLPNKPKVAVFKNFGTAMLRTEDGWEVEFVGARKESYRSESRKPDVEQGTLEDDLNRRDFTINAMGISLNEGSFGQLIDRFDGLKDIRRKNLKTPLEPGITFSDDPLRMMRAIRFASQLNFDIDPDTFDAISENKERIKIVSQERITDELNKIVLSKTPSYGFKLLFQTGLLHLIFPKMVKLHGVETINKNSHKDNFYHTLQVLDNVADVSDDLWLRWAAILHDIAKPETKRYNEKVGWTFHGHEDRGARQVPKIFADLKLPLNEHMKMVQKLVKLHLRPIALVKETVTDSAIRRLLFEAGDDIDRLMQLCKADITSKNHDKVKRYLQNFAKVEQKLKEVEEKDQLRNFQPVITGDLIMQTFGIAPSKEVGILKSAITEAILEGEIRNEYDEAFAFLLAQGKRLGLTPVASA</sequence>
<dbReference type="Pfam" id="PF01743">
    <property type="entry name" value="PolyA_pol"/>
    <property type="match status" value="1"/>
</dbReference>
<dbReference type="InterPro" id="IPR006675">
    <property type="entry name" value="HDIG_dom"/>
</dbReference>
<comment type="cofactor">
    <cofactor evidence="1">
        <name>Mg(2+)</name>
        <dbReference type="ChEBI" id="CHEBI:18420"/>
    </cofactor>
</comment>
<evidence type="ECO:0000256" key="7">
    <source>
        <dbReference type="ARBA" id="ARBA00022800"/>
    </source>
</evidence>
<evidence type="ECO:0000256" key="1">
    <source>
        <dbReference type="ARBA" id="ARBA00001946"/>
    </source>
</evidence>
<dbReference type="NCBIfam" id="TIGR00277">
    <property type="entry name" value="HDIG"/>
    <property type="match status" value="1"/>
</dbReference>
<organism evidence="13 14">
    <name type="scientific">Rufibacter quisquiliarum</name>
    <dbReference type="NCBI Taxonomy" id="1549639"/>
    <lineage>
        <taxon>Bacteria</taxon>
        <taxon>Pseudomonadati</taxon>
        <taxon>Bacteroidota</taxon>
        <taxon>Cytophagia</taxon>
        <taxon>Cytophagales</taxon>
        <taxon>Hymenobacteraceae</taxon>
        <taxon>Rufibacter</taxon>
    </lineage>
</organism>
<dbReference type="CDD" id="cd05398">
    <property type="entry name" value="NT_ClassII-CCAase"/>
    <property type="match status" value="1"/>
</dbReference>
<gene>
    <name evidence="13" type="ORF">FHS90_000489</name>
</gene>
<evidence type="ECO:0000256" key="2">
    <source>
        <dbReference type="ARBA" id="ARBA00022679"/>
    </source>
</evidence>
<keyword evidence="3" id="KW-0819">tRNA processing</keyword>
<dbReference type="InterPro" id="IPR032828">
    <property type="entry name" value="PolyA_RNA-bd"/>
</dbReference>
<dbReference type="SUPFAM" id="SSF81891">
    <property type="entry name" value="Poly A polymerase C-terminal region-like"/>
    <property type="match status" value="1"/>
</dbReference>
<dbReference type="CDD" id="cd00077">
    <property type="entry name" value="HDc"/>
    <property type="match status" value="1"/>
</dbReference>
<dbReference type="GO" id="GO:0042245">
    <property type="term" value="P:RNA repair"/>
    <property type="evidence" value="ECO:0007669"/>
    <property type="project" value="UniProtKB-KW"/>
</dbReference>
<keyword evidence="5" id="KW-0479">Metal-binding</keyword>
<dbReference type="GO" id="GO:0003723">
    <property type="term" value="F:RNA binding"/>
    <property type="evidence" value="ECO:0007669"/>
    <property type="project" value="UniProtKB-KW"/>
</dbReference>
<protein>
    <submittedName>
        <fullName evidence="13">Putative nucleotidyltransferase with HDIG domain</fullName>
    </submittedName>
</protein>
<keyword evidence="2 11" id="KW-0808">Transferase</keyword>
<dbReference type="GO" id="GO:0008033">
    <property type="term" value="P:tRNA processing"/>
    <property type="evidence" value="ECO:0007669"/>
    <property type="project" value="UniProtKB-KW"/>
</dbReference>
<evidence type="ECO:0000256" key="4">
    <source>
        <dbReference type="ARBA" id="ARBA00022695"/>
    </source>
</evidence>
<dbReference type="RefSeq" id="WP_182511463.1">
    <property type="nucleotide sequence ID" value="NZ_JACJIQ010000001.1"/>
</dbReference>
<dbReference type="EMBL" id="JACJIQ010000001">
    <property type="protein sequence ID" value="MBA9075792.1"/>
    <property type="molecule type" value="Genomic_DNA"/>
</dbReference>
<comment type="similarity">
    <text evidence="11">Belongs to the tRNA nucleotidyltransferase/poly(A) polymerase family.</text>
</comment>
<evidence type="ECO:0000256" key="10">
    <source>
        <dbReference type="ARBA" id="ARBA00022884"/>
    </source>
</evidence>
<keyword evidence="10 11" id="KW-0694">RNA-binding</keyword>
<dbReference type="Proteomes" id="UP000563094">
    <property type="component" value="Unassembled WGS sequence"/>
</dbReference>
<dbReference type="GO" id="GO:0046872">
    <property type="term" value="F:metal ion binding"/>
    <property type="evidence" value="ECO:0007669"/>
    <property type="project" value="UniProtKB-KW"/>
</dbReference>
<name>A0A839GA32_9BACT</name>
<dbReference type="InterPro" id="IPR002646">
    <property type="entry name" value="PolA_pol_head_dom"/>
</dbReference>
<accession>A0A839GA32</accession>
<keyword evidence="4" id="KW-0548">Nucleotidyltransferase</keyword>
<proteinExistence type="inferred from homology"/>
<dbReference type="PANTHER" id="PTHR47545:SF1">
    <property type="entry name" value="MULTIFUNCTIONAL CCA PROTEIN"/>
    <property type="match status" value="1"/>
</dbReference>
<evidence type="ECO:0000313" key="14">
    <source>
        <dbReference type="Proteomes" id="UP000563094"/>
    </source>
</evidence>
<evidence type="ECO:0000256" key="8">
    <source>
        <dbReference type="ARBA" id="ARBA00022840"/>
    </source>
</evidence>
<dbReference type="GO" id="GO:0005524">
    <property type="term" value="F:ATP binding"/>
    <property type="evidence" value="ECO:0007669"/>
    <property type="project" value="UniProtKB-KW"/>
</dbReference>
<dbReference type="Gene3D" id="3.30.460.10">
    <property type="entry name" value="Beta Polymerase, domain 2"/>
    <property type="match status" value="1"/>
</dbReference>
<dbReference type="SUPFAM" id="SSF81301">
    <property type="entry name" value="Nucleotidyltransferase"/>
    <property type="match status" value="1"/>
</dbReference>
<dbReference type="InterPro" id="IPR050124">
    <property type="entry name" value="tRNA_CCA-adding_enzyme"/>
</dbReference>
<dbReference type="Gene3D" id="1.10.3090.10">
    <property type="entry name" value="cca-adding enzyme, domain 2"/>
    <property type="match status" value="1"/>
</dbReference>
<keyword evidence="6" id="KW-0547">Nucleotide-binding</keyword>
<dbReference type="InterPro" id="IPR043519">
    <property type="entry name" value="NT_sf"/>
</dbReference>
<feature type="domain" description="HD/PDEase" evidence="12">
    <location>
        <begin position="256"/>
        <end position="380"/>
    </location>
</feature>
<reference evidence="13 14" key="1">
    <citation type="submission" date="2020-08" db="EMBL/GenBank/DDBJ databases">
        <title>Genomic Encyclopedia of Type Strains, Phase IV (KMG-IV): sequencing the most valuable type-strain genomes for metagenomic binning, comparative biology and taxonomic classification.</title>
        <authorList>
            <person name="Goeker M."/>
        </authorList>
    </citation>
    <scope>NUCLEOTIDE SEQUENCE [LARGE SCALE GENOMIC DNA]</scope>
    <source>
        <strain evidence="13 14">DSM 29854</strain>
    </source>
</reference>
<evidence type="ECO:0000256" key="5">
    <source>
        <dbReference type="ARBA" id="ARBA00022723"/>
    </source>
</evidence>
<evidence type="ECO:0000256" key="9">
    <source>
        <dbReference type="ARBA" id="ARBA00022842"/>
    </source>
</evidence>
<evidence type="ECO:0000256" key="6">
    <source>
        <dbReference type="ARBA" id="ARBA00022741"/>
    </source>
</evidence>
<evidence type="ECO:0000256" key="3">
    <source>
        <dbReference type="ARBA" id="ARBA00022694"/>
    </source>
</evidence>
<evidence type="ECO:0000256" key="11">
    <source>
        <dbReference type="RuleBase" id="RU003953"/>
    </source>
</evidence>
<keyword evidence="7" id="KW-0692">RNA repair</keyword>
<keyword evidence="8" id="KW-0067">ATP-binding</keyword>
<dbReference type="GO" id="GO:0016779">
    <property type="term" value="F:nucleotidyltransferase activity"/>
    <property type="evidence" value="ECO:0007669"/>
    <property type="project" value="UniProtKB-KW"/>
</dbReference>
<evidence type="ECO:0000259" key="12">
    <source>
        <dbReference type="SMART" id="SM00471"/>
    </source>
</evidence>
<evidence type="ECO:0000313" key="13">
    <source>
        <dbReference type="EMBL" id="MBA9075792.1"/>
    </source>
</evidence>
<dbReference type="AlphaFoldDB" id="A0A839GA32"/>
<dbReference type="Pfam" id="PF01966">
    <property type="entry name" value="HD"/>
    <property type="match status" value="1"/>
</dbReference>
<keyword evidence="9" id="KW-0460">Magnesium</keyword>
<dbReference type="FunFam" id="3.30.460.10:FF:000033">
    <property type="entry name" value="Poly A polymerase head domain protein"/>
    <property type="match status" value="1"/>
</dbReference>
<dbReference type="SMART" id="SM00471">
    <property type="entry name" value="HDc"/>
    <property type="match status" value="1"/>
</dbReference>
<dbReference type="PANTHER" id="PTHR47545">
    <property type="entry name" value="MULTIFUNCTIONAL CCA PROTEIN"/>
    <property type="match status" value="1"/>
</dbReference>
<dbReference type="Pfam" id="PF12627">
    <property type="entry name" value="PolyA_pol_RNAbd"/>
    <property type="match status" value="1"/>
</dbReference>
<dbReference type="InterPro" id="IPR006674">
    <property type="entry name" value="HD_domain"/>
</dbReference>
<keyword evidence="14" id="KW-1185">Reference proteome</keyword>